<feature type="region of interest" description="Disordered" evidence="1">
    <location>
        <begin position="1"/>
        <end position="76"/>
    </location>
</feature>
<dbReference type="Proteomes" id="UP000267900">
    <property type="component" value="Chromosome"/>
</dbReference>
<accession>A0A3Q9G0V4</accession>
<protein>
    <submittedName>
        <fullName evidence="2">Uncharacterized protein</fullName>
    </submittedName>
</protein>
<evidence type="ECO:0000256" key="1">
    <source>
        <dbReference type="SAM" id="MobiDB-lite"/>
    </source>
</evidence>
<proteinExistence type="predicted"/>
<reference evidence="2 3" key="1">
    <citation type="submission" date="2018-12" db="EMBL/GenBank/DDBJ databases">
        <title>The whole draft genome of Streptomyce luteoverticillatus CGMCC 15060.</title>
        <authorList>
            <person name="Feng Z."/>
            <person name="Chen G."/>
            <person name="Zhang J."/>
            <person name="Zhu H."/>
            <person name="Yu X."/>
            <person name="Zhang W."/>
            <person name="Zhang X."/>
        </authorList>
    </citation>
    <scope>NUCLEOTIDE SEQUENCE [LARGE SCALE GENOMIC DNA]</scope>
    <source>
        <strain evidence="2 3">CGMCC 15060</strain>
    </source>
</reference>
<keyword evidence="3" id="KW-1185">Reference proteome</keyword>
<gene>
    <name evidence="2" type="ORF">EKH77_29840</name>
</gene>
<feature type="compositionally biased region" description="Basic residues" evidence="1">
    <location>
        <begin position="10"/>
        <end position="21"/>
    </location>
</feature>
<dbReference type="EMBL" id="CP034587">
    <property type="protein sequence ID" value="AZQ74842.1"/>
    <property type="molecule type" value="Genomic_DNA"/>
</dbReference>
<evidence type="ECO:0000313" key="2">
    <source>
        <dbReference type="EMBL" id="AZQ74842.1"/>
    </source>
</evidence>
<name>A0A3Q9G0V4_STRLT</name>
<sequence length="93" mass="10301">MGRPAQAQRLHGRRRARRAPAGRRGPGNPPRTRRRRLNSAGRQPHHSDRESRGAGSAAHPRVGRPHGRIAFGDTPVRFPLTTAVVRCYADAKE</sequence>
<organism evidence="2 3">
    <name type="scientific">Streptomyces luteoverticillatus</name>
    <name type="common">Streptoverticillium luteoverticillatus</name>
    <dbReference type="NCBI Taxonomy" id="66425"/>
    <lineage>
        <taxon>Bacteria</taxon>
        <taxon>Bacillati</taxon>
        <taxon>Actinomycetota</taxon>
        <taxon>Actinomycetes</taxon>
        <taxon>Kitasatosporales</taxon>
        <taxon>Streptomycetaceae</taxon>
        <taxon>Streptomyces</taxon>
    </lineage>
</organism>
<dbReference type="AlphaFoldDB" id="A0A3Q9G0V4"/>
<evidence type="ECO:0000313" key="3">
    <source>
        <dbReference type="Proteomes" id="UP000267900"/>
    </source>
</evidence>